<dbReference type="EMBL" id="CM018041">
    <property type="protein sequence ID" value="KAA8534428.1"/>
    <property type="molecule type" value="Genomic_DNA"/>
</dbReference>
<gene>
    <name evidence="7" type="ORF">F0562_031945</name>
</gene>
<feature type="domain" description="SKP1 component POZ" evidence="6">
    <location>
        <begin position="27"/>
        <end position="81"/>
    </location>
</feature>
<keyword evidence="8" id="KW-1185">Reference proteome</keyword>
<dbReference type="InterPro" id="IPR001232">
    <property type="entry name" value="SKP1-like"/>
</dbReference>
<reference evidence="7 8" key="1">
    <citation type="submission" date="2019-09" db="EMBL/GenBank/DDBJ databases">
        <title>A chromosome-level genome assembly of the Chinese tupelo Nyssa sinensis.</title>
        <authorList>
            <person name="Yang X."/>
            <person name="Kang M."/>
            <person name="Yang Y."/>
            <person name="Xiong H."/>
            <person name="Wang M."/>
            <person name="Zhang Z."/>
            <person name="Wang Z."/>
            <person name="Wu H."/>
            <person name="Ma T."/>
            <person name="Liu J."/>
            <person name="Xi Z."/>
        </authorList>
    </citation>
    <scope>NUCLEOTIDE SEQUENCE [LARGE SCALE GENOMIC DNA]</scope>
    <source>
        <strain evidence="7">J267</strain>
        <tissue evidence="7">Leaf</tissue>
    </source>
</reference>
<comment type="function">
    <text evidence="4">Involved in ubiquitination and subsequent proteasomal degradation of target proteins. Together with CUL1, RBX1 and a F-box protein, it forms a SCF E3 ubiquitin ligase complex. The functional specificity of this complex depends on the type of F-box protein. In the SCF complex, it serves as an adapter that links the F-box protein to CUL1.</text>
</comment>
<evidence type="ECO:0000259" key="5">
    <source>
        <dbReference type="Pfam" id="PF01466"/>
    </source>
</evidence>
<dbReference type="AlphaFoldDB" id="A0A5J5AVT2"/>
<dbReference type="CDD" id="cd18322">
    <property type="entry name" value="BTB_POZ_SKP1"/>
    <property type="match status" value="1"/>
</dbReference>
<keyword evidence="3 4" id="KW-0833">Ubl conjugation pathway</keyword>
<comment type="pathway">
    <text evidence="1 4">Protein modification; protein ubiquitination.</text>
</comment>
<dbReference type="Pfam" id="PF03931">
    <property type="entry name" value="Skp1_POZ"/>
    <property type="match status" value="1"/>
</dbReference>
<comment type="similarity">
    <text evidence="2 4">Belongs to the SKP1 family.</text>
</comment>
<accession>A0A5J5AVT2</accession>
<dbReference type="InterPro" id="IPR011333">
    <property type="entry name" value="SKP1/BTB/POZ_sf"/>
</dbReference>
<feature type="domain" description="SKP1 component dimerisation" evidence="5">
    <location>
        <begin position="119"/>
        <end position="165"/>
    </location>
</feature>
<sequence>MSPTKAPSLDGMPTIFYQRYWHIVGPKSSDGEEFVVDEFVAIQSITIKNMVEDNCASNTIPIPNIDSKTLAMLIEYCKKHADETITAEDLKQFDSEFVEKDQAILYHLLLAANYLNIPSLLDELCKKVANMIKGKTPEEIRKTFNIKNDFTPQEEEEIHKEYAWAFEQ</sequence>
<dbReference type="Gene3D" id="3.30.710.10">
    <property type="entry name" value="Potassium Channel Kv1.1, Chain A"/>
    <property type="match status" value="1"/>
</dbReference>
<evidence type="ECO:0000256" key="1">
    <source>
        <dbReference type="ARBA" id="ARBA00004906"/>
    </source>
</evidence>
<dbReference type="SUPFAM" id="SSF81382">
    <property type="entry name" value="Skp1 dimerisation domain-like"/>
    <property type="match status" value="1"/>
</dbReference>
<name>A0A5J5AVT2_9ASTE</name>
<dbReference type="GO" id="GO:0006511">
    <property type="term" value="P:ubiquitin-dependent protein catabolic process"/>
    <property type="evidence" value="ECO:0007669"/>
    <property type="project" value="InterPro"/>
</dbReference>
<protein>
    <recommendedName>
        <fullName evidence="4">SKP1-like protein</fullName>
    </recommendedName>
</protein>
<dbReference type="UniPathway" id="UPA00143"/>
<evidence type="ECO:0000256" key="4">
    <source>
        <dbReference type="PIRNR" id="PIRNR028729"/>
    </source>
</evidence>
<dbReference type="Pfam" id="PF01466">
    <property type="entry name" value="Skp1"/>
    <property type="match status" value="1"/>
</dbReference>
<dbReference type="GO" id="GO:0016567">
    <property type="term" value="P:protein ubiquitination"/>
    <property type="evidence" value="ECO:0007669"/>
    <property type="project" value="UniProtKB-UniRule"/>
</dbReference>
<dbReference type="InterPro" id="IPR036296">
    <property type="entry name" value="SKP1-like_dim_sf"/>
</dbReference>
<evidence type="ECO:0000313" key="7">
    <source>
        <dbReference type="EMBL" id="KAA8534428.1"/>
    </source>
</evidence>
<proteinExistence type="inferred from homology"/>
<dbReference type="FunFam" id="3.30.710.10:FF:000026">
    <property type="entry name" value="E3 ubiquitin ligase complex SCF subunit"/>
    <property type="match status" value="1"/>
</dbReference>
<dbReference type="PIRSF" id="PIRSF028729">
    <property type="entry name" value="E3_ubiquit_lig_SCF_Skp"/>
    <property type="match status" value="1"/>
</dbReference>
<evidence type="ECO:0000256" key="3">
    <source>
        <dbReference type="ARBA" id="ARBA00022786"/>
    </source>
</evidence>
<dbReference type="OrthoDB" id="7827685at2759"/>
<dbReference type="PANTHER" id="PTHR11165">
    <property type="entry name" value="SKP1"/>
    <property type="match status" value="1"/>
</dbReference>
<evidence type="ECO:0000259" key="6">
    <source>
        <dbReference type="Pfam" id="PF03931"/>
    </source>
</evidence>
<dbReference type="SMART" id="SM00512">
    <property type="entry name" value="Skp1"/>
    <property type="match status" value="1"/>
</dbReference>
<dbReference type="Proteomes" id="UP000325577">
    <property type="component" value="Linkage Group LG18"/>
</dbReference>
<dbReference type="SUPFAM" id="SSF54695">
    <property type="entry name" value="POZ domain"/>
    <property type="match status" value="1"/>
</dbReference>
<evidence type="ECO:0000256" key="2">
    <source>
        <dbReference type="ARBA" id="ARBA00009993"/>
    </source>
</evidence>
<dbReference type="InterPro" id="IPR016897">
    <property type="entry name" value="SKP1"/>
</dbReference>
<evidence type="ECO:0000313" key="8">
    <source>
        <dbReference type="Proteomes" id="UP000325577"/>
    </source>
</evidence>
<dbReference type="GO" id="GO:0009867">
    <property type="term" value="P:jasmonic acid mediated signaling pathway"/>
    <property type="evidence" value="ECO:0007669"/>
    <property type="project" value="UniProtKB-ARBA"/>
</dbReference>
<dbReference type="InterPro" id="IPR016072">
    <property type="entry name" value="Skp1_comp_dimer"/>
</dbReference>
<comment type="subunit">
    <text evidence="4">Part of a SCF (SKP1-cullin-F-box) protein ligase complex.</text>
</comment>
<dbReference type="InterPro" id="IPR016073">
    <property type="entry name" value="Skp1_comp_POZ"/>
</dbReference>
<organism evidence="7 8">
    <name type="scientific">Nyssa sinensis</name>
    <dbReference type="NCBI Taxonomy" id="561372"/>
    <lineage>
        <taxon>Eukaryota</taxon>
        <taxon>Viridiplantae</taxon>
        <taxon>Streptophyta</taxon>
        <taxon>Embryophyta</taxon>
        <taxon>Tracheophyta</taxon>
        <taxon>Spermatophyta</taxon>
        <taxon>Magnoliopsida</taxon>
        <taxon>eudicotyledons</taxon>
        <taxon>Gunneridae</taxon>
        <taxon>Pentapetalae</taxon>
        <taxon>asterids</taxon>
        <taxon>Cornales</taxon>
        <taxon>Nyssaceae</taxon>
        <taxon>Nyssa</taxon>
    </lineage>
</organism>